<protein>
    <recommendedName>
        <fullName evidence="4">Glycosyltransferase</fullName>
    </recommendedName>
</protein>
<gene>
    <name evidence="2" type="ORF">NCTC12221_01785</name>
</gene>
<organism evidence="2 3">
    <name type="scientific">Helicobacter cinaedi</name>
    <dbReference type="NCBI Taxonomy" id="213"/>
    <lineage>
        <taxon>Bacteria</taxon>
        <taxon>Pseudomonadati</taxon>
        <taxon>Campylobacterota</taxon>
        <taxon>Epsilonproteobacteria</taxon>
        <taxon>Campylobacterales</taxon>
        <taxon>Helicobacteraceae</taxon>
        <taxon>Helicobacter</taxon>
    </lineage>
</organism>
<proteinExistence type="predicted"/>
<accession>A0A377JW91</accession>
<dbReference type="Gene3D" id="3.40.50.2000">
    <property type="entry name" value="Glycogen Phosphorylase B"/>
    <property type="match status" value="1"/>
</dbReference>
<dbReference type="RefSeq" id="WP_115026854.1">
    <property type="nucleotide sequence ID" value="NZ_UGHZ01000003.1"/>
</dbReference>
<evidence type="ECO:0008006" key="4">
    <source>
        <dbReference type="Google" id="ProtNLM"/>
    </source>
</evidence>
<dbReference type="Proteomes" id="UP000255335">
    <property type="component" value="Unassembled WGS sequence"/>
</dbReference>
<dbReference type="SUPFAM" id="SSF53756">
    <property type="entry name" value="UDP-Glycosyltransferase/glycogen phosphorylase"/>
    <property type="match status" value="1"/>
</dbReference>
<name>A0A377JW91_9HELI</name>
<evidence type="ECO:0000313" key="2">
    <source>
        <dbReference type="EMBL" id="STP13707.1"/>
    </source>
</evidence>
<feature type="region of interest" description="Disordered" evidence="1">
    <location>
        <begin position="1"/>
        <end position="39"/>
    </location>
</feature>
<dbReference type="EMBL" id="UGHZ01000003">
    <property type="protein sequence ID" value="STP13707.1"/>
    <property type="molecule type" value="Genomic_DNA"/>
</dbReference>
<reference evidence="2 3" key="1">
    <citation type="submission" date="2018-06" db="EMBL/GenBank/DDBJ databases">
        <authorList>
            <consortium name="Pathogen Informatics"/>
            <person name="Doyle S."/>
        </authorList>
    </citation>
    <scope>NUCLEOTIDE SEQUENCE [LARGE SCALE GENOMIC DNA]</scope>
    <source>
        <strain evidence="2 3">NCTC12221</strain>
    </source>
</reference>
<feature type="compositionally biased region" description="Polar residues" evidence="1">
    <location>
        <begin position="19"/>
        <end position="31"/>
    </location>
</feature>
<evidence type="ECO:0000313" key="3">
    <source>
        <dbReference type="Proteomes" id="UP000255335"/>
    </source>
</evidence>
<dbReference type="AlphaFoldDB" id="A0A377JW91"/>
<sequence>MKKHISHNSAESTKAHFVTQDSSSPHFTLNNREPHQTKQNETERLDRLMEFLHIIIASIQQDSIKAHLDSLMQEFSSLTHTDIKLLANYSNGRIALAELITLLRERIYTLLTQGALCGVEYLSLLLFTHISTYTKIENMAQDTRFDVFITMAQNNLFADGNSDVENLLFIELYIVAKILRDMGNFDRLMLEYISLICLVDINLPLSLEHANFIIKHFENLGVDMSILLNALKNQLNKEVYFAYPSQRRRSILNWQLHCFWNVSHFFNHHAWLELYEVWRELFYTMLENGSNGGVEGIDEAMYMQFFVYHLCGNNFHTQEQWARFCKDIDKVAVRHYERFAKSQGIYGVSNHQPTDKIRIGILRDRLVANSPYKVEFSLLSNLLSNKAFKERYEIRIYAMKLFEKSVDDEKIVQSYENLGISVIDVVSGFHTQGFYNSHLQKALAIKEALNTDNISILLSPNNGYGISDFILASRSAKTQIYYSHGNFVYDVPCVDSKMTHICQNKRRITHEGYEFYGVPVKMLERFYNPPLDSQAREKIAQIRSEFPQDSVILGSIGRLVKLNSKEYWQCVIEIMQRYPQSIYLACGGGNESLISECITSCFTQEAEAQGFLQRVHFTGYIDSGIYGHIIDIWLDSFPLEQGESRIEYVAKGGLSITLSKIPQEQRFEGIQTSLKAWQSIPHKDGSHKTQADFDNAFALIKESQLPLLAFSLKEYVEKAAALLEHFVSGDRAYIENLRELGAKARAVGDEMKEYEGILAFIDAITQTQS</sequence>
<evidence type="ECO:0000256" key="1">
    <source>
        <dbReference type="SAM" id="MobiDB-lite"/>
    </source>
</evidence>